<feature type="compositionally biased region" description="Low complexity" evidence="1">
    <location>
        <begin position="134"/>
        <end position="154"/>
    </location>
</feature>
<protein>
    <recommendedName>
        <fullName evidence="5">Spore-associated protein A</fullName>
    </recommendedName>
</protein>
<proteinExistence type="predicted"/>
<evidence type="ECO:0000313" key="3">
    <source>
        <dbReference type="EMBL" id="MEJ8643738.1"/>
    </source>
</evidence>
<evidence type="ECO:0000256" key="2">
    <source>
        <dbReference type="SAM" id="SignalP"/>
    </source>
</evidence>
<dbReference type="Proteomes" id="UP001382904">
    <property type="component" value="Unassembled WGS sequence"/>
</dbReference>
<dbReference type="EMBL" id="JBBKAM010000002">
    <property type="protein sequence ID" value="MEJ8643738.1"/>
    <property type="molecule type" value="Genomic_DNA"/>
</dbReference>
<evidence type="ECO:0000256" key="1">
    <source>
        <dbReference type="SAM" id="MobiDB-lite"/>
    </source>
</evidence>
<sequence length="180" mass="18692">MNRFVRNLLATTTGVVAISALAAVPAQAQTISGGSCGAGYYQQDAYPLGDHAGATGAGVMFLYYNKSTGKNCAILRRDSQFHVTDGMGISITTSNGKSDVDGQRAYTQYAGPVYVSAAGQCVKLSGHITGAWMGTTPATSRRPTRRPPAGSTAADSRREREEARPCRVCGGAGPLRAVSA</sequence>
<feature type="chain" id="PRO_5046985254" description="Spore-associated protein A" evidence="2">
    <location>
        <begin position="29"/>
        <end position="180"/>
    </location>
</feature>
<name>A0ABU8U765_9ACTN</name>
<accession>A0ABU8U765</accession>
<feature type="signal peptide" evidence="2">
    <location>
        <begin position="1"/>
        <end position="28"/>
    </location>
</feature>
<evidence type="ECO:0000313" key="4">
    <source>
        <dbReference type="Proteomes" id="UP001382904"/>
    </source>
</evidence>
<keyword evidence="4" id="KW-1185">Reference proteome</keyword>
<feature type="compositionally biased region" description="Basic and acidic residues" evidence="1">
    <location>
        <begin position="155"/>
        <end position="165"/>
    </location>
</feature>
<reference evidence="3 4" key="1">
    <citation type="submission" date="2024-03" db="EMBL/GenBank/DDBJ databases">
        <title>Novel Streptomyces species of biotechnological and ecological value are a feature of Machair soil.</title>
        <authorList>
            <person name="Prole J.R."/>
            <person name="Goodfellow M."/>
            <person name="Allenby N."/>
            <person name="Ward A.C."/>
        </authorList>
    </citation>
    <scope>NUCLEOTIDE SEQUENCE [LARGE SCALE GENOMIC DNA]</scope>
    <source>
        <strain evidence="3 4">MS1.HAVA.3</strain>
    </source>
</reference>
<organism evidence="3 4">
    <name type="scientific">Streptomyces caledonius</name>
    <dbReference type="NCBI Taxonomy" id="3134107"/>
    <lineage>
        <taxon>Bacteria</taxon>
        <taxon>Bacillati</taxon>
        <taxon>Actinomycetota</taxon>
        <taxon>Actinomycetes</taxon>
        <taxon>Kitasatosporales</taxon>
        <taxon>Streptomycetaceae</taxon>
        <taxon>Streptomyces</taxon>
    </lineage>
</organism>
<evidence type="ECO:0008006" key="5">
    <source>
        <dbReference type="Google" id="ProtNLM"/>
    </source>
</evidence>
<gene>
    <name evidence="3" type="ORF">WKI68_24935</name>
</gene>
<keyword evidence="2" id="KW-0732">Signal</keyword>
<comment type="caution">
    <text evidence="3">The sequence shown here is derived from an EMBL/GenBank/DDBJ whole genome shotgun (WGS) entry which is preliminary data.</text>
</comment>
<feature type="region of interest" description="Disordered" evidence="1">
    <location>
        <begin position="132"/>
        <end position="180"/>
    </location>
</feature>